<proteinExistence type="inferred from homology"/>
<evidence type="ECO:0000256" key="5">
    <source>
        <dbReference type="SAM" id="MobiDB-lite"/>
    </source>
</evidence>
<keyword evidence="8" id="KW-1185">Reference proteome</keyword>
<feature type="zinc finger region" description="FLZ-type" evidence="4">
    <location>
        <begin position="70"/>
        <end position="127"/>
    </location>
</feature>
<dbReference type="PANTHER" id="PTHR46057:SF9">
    <property type="entry name" value="FCS-LIKE ZINC FINGER 1"/>
    <property type="match status" value="1"/>
</dbReference>
<dbReference type="GO" id="GO:0008270">
    <property type="term" value="F:zinc ion binding"/>
    <property type="evidence" value="ECO:0007669"/>
    <property type="project" value="UniProtKB-KW"/>
</dbReference>
<evidence type="ECO:0000256" key="2">
    <source>
        <dbReference type="ARBA" id="ARBA00022723"/>
    </source>
</evidence>
<dbReference type="PANTHER" id="PTHR46057">
    <property type="entry name" value="FCS-LIKE ZINC FINGER 1-RELATED"/>
    <property type="match status" value="1"/>
</dbReference>
<evidence type="ECO:0000313" key="8">
    <source>
        <dbReference type="Proteomes" id="UP000243975"/>
    </source>
</evidence>
<evidence type="ECO:0000313" key="7">
    <source>
        <dbReference type="EMBL" id="KVH95258.1"/>
    </source>
</evidence>
<dbReference type="STRING" id="59895.A0A103XQY2"/>
<dbReference type="Pfam" id="PF04570">
    <property type="entry name" value="zf-FLZ"/>
    <property type="match status" value="1"/>
</dbReference>
<dbReference type="InterPro" id="IPR044533">
    <property type="entry name" value="FLZ1/2/3"/>
</dbReference>
<comment type="similarity">
    <text evidence="1">Belongs to the FLZ family.</text>
</comment>
<name>A0A103XQY2_CYNCS</name>
<comment type="caution">
    <text evidence="7">The sequence shown here is derived from an EMBL/GenBank/DDBJ whole genome shotgun (WGS) entry which is preliminary data.</text>
</comment>
<gene>
    <name evidence="7" type="ORF">Ccrd_002698</name>
</gene>
<sequence>MDSATVRKQCRLQQNNGLASIAVIEPGFSSSSSSENHRNRSRLISRSLYSFSSIRSGMFFNGRFQEQPPHFLDACFLCKKPLGCNRDIFMYRSFSASIKAMRKKEESEKSSNSSPNYPFRSGAVAAA</sequence>
<dbReference type="OMA" id="ENHRNRS"/>
<dbReference type="InterPro" id="IPR007650">
    <property type="entry name" value="Zf-FLZ_dom"/>
</dbReference>
<dbReference type="EMBL" id="LEKV01004395">
    <property type="protein sequence ID" value="KVH95258.1"/>
    <property type="molecule type" value="Genomic_DNA"/>
</dbReference>
<dbReference type="PROSITE" id="PS51795">
    <property type="entry name" value="ZF_FLZ"/>
    <property type="match status" value="1"/>
</dbReference>
<dbReference type="Gramene" id="KVH95258">
    <property type="protein sequence ID" value="KVH95258"/>
    <property type="gene ID" value="Ccrd_002698"/>
</dbReference>
<keyword evidence="3" id="KW-0862">Zinc</keyword>
<keyword evidence="3" id="KW-0863">Zinc-finger</keyword>
<evidence type="ECO:0000256" key="4">
    <source>
        <dbReference type="PROSITE-ProRule" id="PRU01131"/>
    </source>
</evidence>
<dbReference type="Proteomes" id="UP000243975">
    <property type="component" value="Unassembled WGS sequence"/>
</dbReference>
<evidence type="ECO:0000256" key="1">
    <source>
        <dbReference type="ARBA" id="ARBA00009374"/>
    </source>
</evidence>
<protein>
    <recommendedName>
        <fullName evidence="6">FLZ-type domain-containing protein</fullName>
    </recommendedName>
</protein>
<organism evidence="7 8">
    <name type="scientific">Cynara cardunculus var. scolymus</name>
    <name type="common">Globe artichoke</name>
    <name type="synonym">Cynara scolymus</name>
    <dbReference type="NCBI Taxonomy" id="59895"/>
    <lineage>
        <taxon>Eukaryota</taxon>
        <taxon>Viridiplantae</taxon>
        <taxon>Streptophyta</taxon>
        <taxon>Embryophyta</taxon>
        <taxon>Tracheophyta</taxon>
        <taxon>Spermatophyta</taxon>
        <taxon>Magnoliopsida</taxon>
        <taxon>eudicotyledons</taxon>
        <taxon>Gunneridae</taxon>
        <taxon>Pentapetalae</taxon>
        <taxon>asterids</taxon>
        <taxon>campanulids</taxon>
        <taxon>Asterales</taxon>
        <taxon>Asteraceae</taxon>
        <taxon>Carduoideae</taxon>
        <taxon>Cardueae</taxon>
        <taxon>Carduinae</taxon>
        <taxon>Cynara</taxon>
    </lineage>
</organism>
<feature type="region of interest" description="Disordered" evidence="5">
    <location>
        <begin position="102"/>
        <end position="127"/>
    </location>
</feature>
<reference evidence="7 8" key="1">
    <citation type="journal article" date="2016" name="Sci. Rep.">
        <title>The genome sequence of the outbreeding globe artichoke constructed de novo incorporating a phase-aware low-pass sequencing strategy of F1 progeny.</title>
        <authorList>
            <person name="Scaglione D."/>
            <person name="Reyes-Chin-Wo S."/>
            <person name="Acquadro A."/>
            <person name="Froenicke L."/>
            <person name="Portis E."/>
            <person name="Beitel C."/>
            <person name="Tirone M."/>
            <person name="Mauro R."/>
            <person name="Lo Monaco A."/>
            <person name="Mauromicale G."/>
            <person name="Faccioli P."/>
            <person name="Cattivelli L."/>
            <person name="Rieseberg L."/>
            <person name="Michelmore R."/>
            <person name="Lanteri S."/>
        </authorList>
    </citation>
    <scope>NUCLEOTIDE SEQUENCE [LARGE SCALE GENOMIC DNA]</scope>
    <source>
        <strain evidence="7">2C</strain>
    </source>
</reference>
<accession>A0A103XQY2</accession>
<feature type="domain" description="FLZ-type" evidence="6">
    <location>
        <begin position="70"/>
        <end position="127"/>
    </location>
</feature>
<evidence type="ECO:0000259" key="6">
    <source>
        <dbReference type="PROSITE" id="PS51795"/>
    </source>
</evidence>
<keyword evidence="2" id="KW-0479">Metal-binding</keyword>
<evidence type="ECO:0000256" key="3">
    <source>
        <dbReference type="ARBA" id="ARBA00022771"/>
    </source>
</evidence>
<dbReference type="AlphaFoldDB" id="A0A103XQY2"/>